<dbReference type="AlphaFoldDB" id="W6TA85"/>
<dbReference type="HOGENOM" id="CLU_029688_5_0_9"/>
<feature type="transmembrane region" description="Helical" evidence="9">
    <location>
        <begin position="230"/>
        <end position="249"/>
    </location>
</feature>
<feature type="transmembrane region" description="Helical" evidence="9">
    <location>
        <begin position="187"/>
        <end position="209"/>
    </location>
</feature>
<evidence type="ECO:0000256" key="2">
    <source>
        <dbReference type="ARBA" id="ARBA00022448"/>
    </source>
</evidence>
<evidence type="ECO:0000256" key="7">
    <source>
        <dbReference type="ARBA" id="ARBA00023136"/>
    </source>
</evidence>
<evidence type="ECO:0000313" key="11">
    <source>
        <dbReference type="EMBL" id="ETY74843.1"/>
    </source>
</evidence>
<dbReference type="GO" id="GO:0005886">
    <property type="term" value="C:plasma membrane"/>
    <property type="evidence" value="ECO:0007669"/>
    <property type="project" value="UniProtKB-SubCell"/>
</dbReference>
<evidence type="ECO:0000256" key="5">
    <source>
        <dbReference type="ARBA" id="ARBA00022692"/>
    </source>
</evidence>
<comment type="subcellular location">
    <subcellularLocation>
        <location evidence="1">Cell membrane</location>
        <topology evidence="1">Multi-pass membrane protein</topology>
    </subcellularLocation>
</comment>
<name>W6TA85_9LACO</name>
<dbReference type="GO" id="GO:0009401">
    <property type="term" value="P:phosphoenolpyruvate-dependent sugar phosphotransferase system"/>
    <property type="evidence" value="ECO:0007669"/>
    <property type="project" value="InterPro"/>
</dbReference>
<evidence type="ECO:0000259" key="10">
    <source>
        <dbReference type="PROSITE" id="PS51105"/>
    </source>
</evidence>
<feature type="transmembrane region" description="Helical" evidence="9">
    <location>
        <begin position="27"/>
        <end position="48"/>
    </location>
</feature>
<dbReference type="RefSeq" id="WP_033613689.1">
    <property type="nucleotide sequence ID" value="NZ_KK036477.1"/>
</dbReference>
<evidence type="ECO:0000256" key="3">
    <source>
        <dbReference type="ARBA" id="ARBA00022475"/>
    </source>
</evidence>
<dbReference type="PROSITE" id="PS51105">
    <property type="entry name" value="PTS_EIIC_TYPE_3"/>
    <property type="match status" value="1"/>
</dbReference>
<feature type="transmembrane region" description="Helical" evidence="9">
    <location>
        <begin position="291"/>
        <end position="311"/>
    </location>
</feature>
<evidence type="ECO:0000256" key="1">
    <source>
        <dbReference type="ARBA" id="ARBA00004651"/>
    </source>
</evidence>
<comment type="caution">
    <text evidence="11">The sequence shown here is derived from an EMBL/GenBank/DDBJ whole genome shotgun (WGS) entry which is preliminary data.</text>
</comment>
<keyword evidence="6 9" id="KW-1133">Transmembrane helix</keyword>
<dbReference type="PANTHER" id="PTHR33989">
    <property type="match status" value="1"/>
</dbReference>
<sequence>MGLSEQQIINRLVPTLLRLRQTNFYRVIQRTVMLTFPFVLIGSFSAIIEQTVLTKTGFLASIFHLSKWVPYYRYLHYPFDNLTNLTLDSVAIIAAFGAAKYHAKLHHRDDQLSGLTGAIALLLIAYQYTDQAQNGMFNALLLGTNGLTGGIIIGSLTGWYFQLFSKPTNIVQKTHAAEILDRTFHSLLPMLMTMLTALVISIGMHYLSVMSYSEESWAQFQKIATTSHSLWLTFGMAALTLLLELFGLAGPYQQRLVTNSPAMTTNLNTALSQHSAYHVPYPFTANTLYDAFGTFGGTGMLLALVIAIYVASHNHNYHVVARWSMLPALFNANGPMLTGLPVLYNPIYLIPFICAPLLNMAVAALAISWHWMPPMVYPVPIGTPGPLIAFIGTDGNWVALVIGLVCLALSVAIYMPFMRLSEAILHAAHEESLRSEMTADEN</sequence>
<evidence type="ECO:0000256" key="8">
    <source>
        <dbReference type="PIRNR" id="PIRNR006351"/>
    </source>
</evidence>
<keyword evidence="4 8" id="KW-0762">Sugar transport</keyword>
<feature type="domain" description="PTS EIIC type-3" evidence="10">
    <location>
        <begin position="8"/>
        <end position="417"/>
    </location>
</feature>
<evidence type="ECO:0000256" key="9">
    <source>
        <dbReference type="SAM" id="Phobius"/>
    </source>
</evidence>
<dbReference type="STRING" id="1400520.LFAB_05055"/>
<dbReference type="GO" id="GO:1902815">
    <property type="term" value="P:N,N'-diacetylchitobiose import"/>
    <property type="evidence" value="ECO:0007669"/>
    <property type="project" value="TreeGrafter"/>
</dbReference>
<evidence type="ECO:0000256" key="6">
    <source>
        <dbReference type="ARBA" id="ARBA00022989"/>
    </source>
</evidence>
<accession>W6TA85</accession>
<dbReference type="eggNOG" id="COG1455">
    <property type="taxonomic scope" value="Bacteria"/>
</dbReference>
<comment type="function">
    <text evidence="8">The phosphoenolpyruvate-dependent sugar phosphotransferase system (PTS), a major carbohydrate active -transport system, catalyzes the phosphorylation of incoming sugar substrates concomitant with their translocation across the cell membrane.</text>
</comment>
<keyword evidence="2 8" id="KW-0813">Transport</keyword>
<dbReference type="EMBL" id="AWWK01000024">
    <property type="protein sequence ID" value="ETY74843.1"/>
    <property type="molecule type" value="Genomic_DNA"/>
</dbReference>
<dbReference type="GO" id="GO:0008982">
    <property type="term" value="F:protein-N(PI)-phosphohistidine-sugar phosphotransferase activity"/>
    <property type="evidence" value="ECO:0007669"/>
    <property type="project" value="UniProtKB-UniRule"/>
</dbReference>
<protein>
    <recommendedName>
        <fullName evidence="8">Permease IIC component</fullName>
    </recommendedName>
</protein>
<evidence type="ECO:0000313" key="12">
    <source>
        <dbReference type="Proteomes" id="UP000019247"/>
    </source>
</evidence>
<feature type="transmembrane region" description="Helical" evidence="9">
    <location>
        <begin position="111"/>
        <end position="128"/>
    </location>
</feature>
<dbReference type="PIRSF" id="PIRSF006351">
    <property type="entry name" value="PTS_EIIC-Cellobiose"/>
    <property type="match status" value="1"/>
</dbReference>
<feature type="transmembrane region" description="Helical" evidence="9">
    <location>
        <begin position="397"/>
        <end position="417"/>
    </location>
</feature>
<dbReference type="PATRIC" id="fig|1400520.3.peg.986"/>
<dbReference type="InterPro" id="IPR003352">
    <property type="entry name" value="PTS_EIIC"/>
</dbReference>
<dbReference type="Pfam" id="PF02378">
    <property type="entry name" value="PTS_EIIC"/>
    <property type="match status" value="1"/>
</dbReference>
<feature type="transmembrane region" description="Helical" evidence="9">
    <location>
        <begin position="140"/>
        <end position="161"/>
    </location>
</feature>
<dbReference type="InterPro" id="IPR004796">
    <property type="entry name" value="PTS_IIC_cello"/>
</dbReference>
<dbReference type="InterPro" id="IPR051088">
    <property type="entry name" value="PTS_Sugar-EIIC/EIIB"/>
</dbReference>
<keyword evidence="7 8" id="KW-0472">Membrane</keyword>
<keyword evidence="3 8" id="KW-1003">Cell membrane</keyword>
<evidence type="ECO:0000256" key="4">
    <source>
        <dbReference type="ARBA" id="ARBA00022597"/>
    </source>
</evidence>
<gene>
    <name evidence="11" type="ORF">LFAB_05055</name>
</gene>
<feature type="transmembrane region" description="Helical" evidence="9">
    <location>
        <begin position="348"/>
        <end position="367"/>
    </location>
</feature>
<keyword evidence="5 9" id="KW-0812">Transmembrane</keyword>
<reference evidence="11 12" key="1">
    <citation type="journal article" date="2014" name="Genome Announc.">
        <title>Genome Sequence of Lactobacillus fabifermentans Strain T30PCM01, Isolated from Fermenting Grape Marc.</title>
        <authorList>
            <person name="Treu L."/>
            <person name="Vendramin V."/>
            <person name="Bovo B."/>
            <person name="Giacomini A."/>
            <person name="Corich V."/>
            <person name="Campanaro S."/>
        </authorList>
    </citation>
    <scope>NUCLEOTIDE SEQUENCE [LARGE SCALE GENOMIC DNA]</scope>
    <source>
        <strain evidence="11 12">T30PCM01</strain>
    </source>
</reference>
<dbReference type="InterPro" id="IPR004501">
    <property type="entry name" value="PTS_EIIC_3"/>
</dbReference>
<proteinExistence type="predicted"/>
<organism evidence="11 12">
    <name type="scientific">Lactiplantibacillus fabifermentans T30PCM01</name>
    <dbReference type="NCBI Taxonomy" id="1400520"/>
    <lineage>
        <taxon>Bacteria</taxon>
        <taxon>Bacillati</taxon>
        <taxon>Bacillota</taxon>
        <taxon>Bacilli</taxon>
        <taxon>Lactobacillales</taxon>
        <taxon>Lactobacillaceae</taxon>
        <taxon>Lactiplantibacillus</taxon>
    </lineage>
</organism>
<dbReference type="OrthoDB" id="1651152at2"/>
<dbReference type="Proteomes" id="UP000019247">
    <property type="component" value="Unassembled WGS sequence"/>
</dbReference>
<dbReference type="PANTHER" id="PTHR33989:SF4">
    <property type="entry name" value="PTS SYSTEM N,N'-DIACETYLCHITOBIOSE-SPECIFIC EIIC COMPONENT"/>
    <property type="match status" value="1"/>
</dbReference>